<accession>G5LP20</accession>
<comment type="caution">
    <text evidence="1">The sequence shown here is derived from an EMBL/GenBank/DDBJ whole genome shotgun (WGS) entry which is preliminary data.</text>
</comment>
<dbReference type="AlphaFoldDB" id="G5LP20"/>
<name>G5LP20_SALET</name>
<gene>
    <name evidence="1" type="ORF">LTSEALA_2446</name>
</gene>
<dbReference type="EMBL" id="AFCJ01001057">
    <property type="protein sequence ID" value="EHC39261.1"/>
    <property type="molecule type" value="Genomic_DNA"/>
</dbReference>
<proteinExistence type="predicted"/>
<sequence length="28" mass="3117">GAIPACAALVWAVLIFRKWPVTLEEQPH</sequence>
<evidence type="ECO:0000313" key="1">
    <source>
        <dbReference type="EMBL" id="EHC39261.1"/>
    </source>
</evidence>
<organism evidence="1 2">
    <name type="scientific">Salmonella enterica subsp. enterica serovar Alachua str. R6-377</name>
    <dbReference type="NCBI Taxonomy" id="913241"/>
    <lineage>
        <taxon>Bacteria</taxon>
        <taxon>Pseudomonadati</taxon>
        <taxon>Pseudomonadota</taxon>
        <taxon>Gammaproteobacteria</taxon>
        <taxon>Enterobacterales</taxon>
        <taxon>Enterobacteriaceae</taxon>
        <taxon>Salmonella</taxon>
    </lineage>
</organism>
<reference evidence="1 2" key="1">
    <citation type="journal article" date="2011" name="BMC Genomics">
        <title>Genome sequencing reveals diversification of virulence factor content and possible host adaptation in distinct subpopulations of Salmonella enterica.</title>
        <authorList>
            <person name="den Bakker H.C."/>
            <person name="Moreno Switt A.I."/>
            <person name="Govoni G."/>
            <person name="Cummings C.A."/>
            <person name="Ranieri M.L."/>
            <person name="Degoricija L."/>
            <person name="Hoelzer K."/>
            <person name="Rodriguez-Rivera L.D."/>
            <person name="Brown S."/>
            <person name="Bolchacova E."/>
            <person name="Furtado M.R."/>
            <person name="Wiedmann M."/>
        </authorList>
    </citation>
    <scope>NUCLEOTIDE SEQUENCE [LARGE SCALE GENOMIC DNA]</scope>
    <source>
        <strain evidence="1 2">R6-377</strain>
    </source>
</reference>
<dbReference type="Proteomes" id="UP000004642">
    <property type="component" value="Unassembled WGS sequence"/>
</dbReference>
<protein>
    <submittedName>
        <fullName evidence="1">Uncharacterized protein</fullName>
    </submittedName>
</protein>
<evidence type="ECO:0000313" key="2">
    <source>
        <dbReference type="Proteomes" id="UP000004642"/>
    </source>
</evidence>
<feature type="non-terminal residue" evidence="1">
    <location>
        <position position="1"/>
    </location>
</feature>